<dbReference type="SUPFAM" id="SSF50621">
    <property type="entry name" value="Alanine racemase C-terminal domain-like"/>
    <property type="match status" value="1"/>
</dbReference>
<comment type="cofactor">
    <cofactor evidence="1 5 7">
        <name>pyridoxal 5'-phosphate</name>
        <dbReference type="ChEBI" id="CHEBI:597326"/>
    </cofactor>
</comment>
<dbReference type="InterPro" id="IPR022644">
    <property type="entry name" value="De-COase2_N"/>
</dbReference>
<evidence type="ECO:0000256" key="1">
    <source>
        <dbReference type="ARBA" id="ARBA00001933"/>
    </source>
</evidence>
<evidence type="ECO:0000256" key="5">
    <source>
        <dbReference type="HAMAP-Rule" id="MF_02120"/>
    </source>
</evidence>
<feature type="binding site" evidence="5">
    <location>
        <position position="346"/>
    </location>
    <ligand>
        <name>substrate</name>
    </ligand>
</feature>
<evidence type="ECO:0000256" key="4">
    <source>
        <dbReference type="ARBA" id="ARBA00023239"/>
    </source>
</evidence>
<dbReference type="RefSeq" id="WP_284358810.1">
    <property type="nucleotide sequence ID" value="NZ_BPFZ01000002.1"/>
</dbReference>
<evidence type="ECO:0000256" key="2">
    <source>
        <dbReference type="ARBA" id="ARBA00022793"/>
    </source>
</evidence>
<sequence length="420" mass="45040">MRFFDYLDGTLCAEAVPLAKIAAAVGTPVHVYSHATLEHHFKVMKAAFGDLPVHICYAVKANSNRAVIATMAALGAGADTVSEGEIRRALHAGIAPQGIVFAGVGKTDQELRFAIETKVRQINIESMSELERISTIAAELGQVQDVCIRVNPDVGAGGHAKITTGKASNKFGVSQDLAEKLYGLADQMPGVRPVGLSVHIGSQIIDLAPMELAYQKLADCVVRLRTRGLDVFRLDLGGGLAATYDENGIGPDLAAYGTMVRKLVGHLDVELEIEPGRLIAANAGVLVSRVIVTKENGGKSFLVVDAAMNDLIRPALYEAYHQLLPIQQARPDAALTPIDVVGPVCETGDTFAEERLMPPIQSGELLAFMSTGAYGFAMASTYNSRPLAAEVMVSGDRWQVVRPRQSYEDMFGTEILPDWL</sequence>
<comment type="pathway">
    <text evidence="5 7">Amino-acid biosynthesis; L-lysine biosynthesis via DAP pathway; L-lysine from DL-2,6-diaminopimelate: step 1/1.</text>
</comment>
<dbReference type="Gene3D" id="3.20.20.10">
    <property type="entry name" value="Alanine racemase"/>
    <property type="match status" value="1"/>
</dbReference>
<dbReference type="PRINTS" id="PR01181">
    <property type="entry name" value="DAPDCRBXLASE"/>
</dbReference>
<dbReference type="EC" id="4.1.1.20" evidence="5 6"/>
<dbReference type="InterPro" id="IPR009006">
    <property type="entry name" value="Ala_racemase/Decarboxylase_C"/>
</dbReference>
<dbReference type="Pfam" id="PF02784">
    <property type="entry name" value="Orn_Arg_deC_N"/>
    <property type="match status" value="1"/>
</dbReference>
<evidence type="ECO:0000256" key="3">
    <source>
        <dbReference type="ARBA" id="ARBA00022898"/>
    </source>
</evidence>
<dbReference type="SUPFAM" id="SSF51419">
    <property type="entry name" value="PLP-binding barrel"/>
    <property type="match status" value="1"/>
</dbReference>
<dbReference type="InterPro" id="IPR000183">
    <property type="entry name" value="Orn/DAP/Arg_de-COase"/>
</dbReference>
<accession>A0ABQ4PTK7</accession>
<feature type="binding site" evidence="5">
    <location>
        <position position="317"/>
    </location>
    <ligand>
        <name>substrate</name>
    </ligand>
</feature>
<evidence type="ECO:0000313" key="9">
    <source>
        <dbReference type="EMBL" id="GIU66319.1"/>
    </source>
</evidence>
<feature type="domain" description="Orn/DAP/Arg decarboxylase 2 N-terminal" evidence="8">
    <location>
        <begin position="35"/>
        <end position="281"/>
    </location>
</feature>
<dbReference type="CDD" id="cd06828">
    <property type="entry name" value="PLPDE_III_DapDC"/>
    <property type="match status" value="1"/>
</dbReference>
<dbReference type="PANTHER" id="PTHR43727:SF2">
    <property type="entry name" value="GROUP IV DECARBOXYLASE"/>
    <property type="match status" value="1"/>
</dbReference>
<gene>
    <name evidence="5 9" type="primary">lysA</name>
    <name evidence="9" type="ORF">PsB1_0473</name>
</gene>
<evidence type="ECO:0000313" key="10">
    <source>
        <dbReference type="Proteomes" id="UP001161064"/>
    </source>
</evidence>
<feature type="binding site" evidence="5">
    <location>
        <position position="313"/>
    </location>
    <ligand>
        <name>substrate</name>
    </ligand>
</feature>
<comment type="catalytic activity">
    <reaction evidence="5 7">
        <text>meso-2,6-diaminopimelate + H(+) = L-lysine + CO2</text>
        <dbReference type="Rhea" id="RHEA:15101"/>
        <dbReference type="ChEBI" id="CHEBI:15378"/>
        <dbReference type="ChEBI" id="CHEBI:16526"/>
        <dbReference type="ChEBI" id="CHEBI:32551"/>
        <dbReference type="ChEBI" id="CHEBI:57791"/>
        <dbReference type="EC" id="4.1.1.20"/>
    </reaction>
</comment>
<name>A0ABQ4PTK7_9PROT</name>
<keyword evidence="5" id="KW-0028">Amino-acid biosynthesis</keyword>
<feature type="binding site" evidence="5">
    <location>
        <position position="239"/>
    </location>
    <ligand>
        <name>pyridoxal 5'-phosphate</name>
        <dbReference type="ChEBI" id="CHEBI:597326"/>
    </ligand>
</feature>
<protein>
    <recommendedName>
        <fullName evidence="5 6">Diaminopimelate decarboxylase</fullName>
        <shortName evidence="5">DAP decarboxylase</shortName>
        <shortName evidence="5">DAPDC</shortName>
        <ecNumber evidence="5 6">4.1.1.20</ecNumber>
    </recommendedName>
</protein>
<dbReference type="PROSITE" id="PS00878">
    <property type="entry name" value="ODR_DC_2_1"/>
    <property type="match status" value="1"/>
</dbReference>
<keyword evidence="2 5" id="KW-0210">Decarboxylase</keyword>
<dbReference type="InterPro" id="IPR029066">
    <property type="entry name" value="PLP-binding_barrel"/>
</dbReference>
<comment type="function">
    <text evidence="5">Specifically catalyzes the decarboxylation of meso-diaminopimelate (meso-DAP) to L-lysine.</text>
</comment>
<dbReference type="Gene3D" id="2.40.37.10">
    <property type="entry name" value="Lyase, Ornithine Decarboxylase, Chain A, domain 1"/>
    <property type="match status" value="1"/>
</dbReference>
<feature type="binding site" evidence="5">
    <location>
        <begin position="274"/>
        <end position="277"/>
    </location>
    <ligand>
        <name>pyridoxal 5'-phosphate</name>
        <dbReference type="ChEBI" id="CHEBI:597326"/>
    </ligand>
</feature>
<keyword evidence="3 5" id="KW-0663">Pyridoxal phosphate</keyword>
<dbReference type="InterPro" id="IPR002986">
    <property type="entry name" value="DAP_deCOOHase_LysA"/>
</dbReference>
<dbReference type="PRINTS" id="PR01179">
    <property type="entry name" value="ODADCRBXLASE"/>
</dbReference>
<evidence type="ECO:0000259" key="8">
    <source>
        <dbReference type="Pfam" id="PF02784"/>
    </source>
</evidence>
<feature type="modified residue" description="N6-(pyridoxal phosphate)lysine" evidence="5">
    <location>
        <position position="60"/>
    </location>
</feature>
<dbReference type="HAMAP" id="MF_02120">
    <property type="entry name" value="LysA"/>
    <property type="match status" value="1"/>
</dbReference>
<dbReference type="PANTHER" id="PTHR43727">
    <property type="entry name" value="DIAMINOPIMELATE DECARBOXYLASE"/>
    <property type="match status" value="1"/>
</dbReference>
<dbReference type="NCBIfam" id="TIGR01048">
    <property type="entry name" value="lysA"/>
    <property type="match status" value="1"/>
</dbReference>
<feature type="binding site" evidence="5">
    <location>
        <position position="374"/>
    </location>
    <ligand>
        <name>pyridoxal 5'-phosphate</name>
        <dbReference type="ChEBI" id="CHEBI:597326"/>
    </ligand>
</feature>
<keyword evidence="5 7" id="KW-0457">Lysine biosynthesis</keyword>
<keyword evidence="10" id="KW-1185">Reference proteome</keyword>
<comment type="similarity">
    <text evidence="5">Belongs to the Orn/Lys/Arg decarboxylase class-II family. LysA subfamily.</text>
</comment>
<evidence type="ECO:0000256" key="7">
    <source>
        <dbReference type="RuleBase" id="RU003738"/>
    </source>
</evidence>
<reference evidence="9" key="2">
    <citation type="journal article" date="2023" name="ISME Commun">
        <title>Characterization of a bloom-associated alphaproteobacterial lineage, 'Candidatus Phycosocius': insights into freshwater algal-bacterial interactions.</title>
        <authorList>
            <person name="Tanabe Y."/>
            <person name="Yamaguchi H."/>
            <person name="Yoshida M."/>
            <person name="Kai A."/>
            <person name="Okazaki Y."/>
        </authorList>
    </citation>
    <scope>NUCLEOTIDE SEQUENCE</scope>
    <source>
        <strain evidence="9">BOTRYCO-1</strain>
    </source>
</reference>
<evidence type="ECO:0000256" key="6">
    <source>
        <dbReference type="NCBIfam" id="TIGR01048"/>
    </source>
</evidence>
<keyword evidence="4 5" id="KW-0456">Lyase</keyword>
<organism evidence="9 10">
    <name type="scientific">Candidatus Phycosocius spiralis</name>
    <dbReference type="NCBI Taxonomy" id="2815099"/>
    <lineage>
        <taxon>Bacteria</taxon>
        <taxon>Pseudomonadati</taxon>
        <taxon>Pseudomonadota</taxon>
        <taxon>Alphaproteobacteria</taxon>
        <taxon>Caulobacterales</taxon>
        <taxon>Caulobacterales incertae sedis</taxon>
        <taxon>Candidatus Phycosocius</taxon>
    </lineage>
</organism>
<dbReference type="InterPro" id="IPR022653">
    <property type="entry name" value="De-COase2_pyr-phos_BS"/>
</dbReference>
<dbReference type="EMBL" id="BPFZ01000002">
    <property type="protein sequence ID" value="GIU66319.1"/>
    <property type="molecule type" value="Genomic_DNA"/>
</dbReference>
<feature type="binding site" evidence="5">
    <location>
        <position position="374"/>
    </location>
    <ligand>
        <name>substrate</name>
    </ligand>
</feature>
<dbReference type="Proteomes" id="UP001161064">
    <property type="component" value="Unassembled WGS sequence"/>
</dbReference>
<comment type="caution">
    <text evidence="9">The sequence shown here is derived from an EMBL/GenBank/DDBJ whole genome shotgun (WGS) entry which is preliminary data.</text>
</comment>
<comment type="subunit">
    <text evidence="5">Homodimer.</text>
</comment>
<reference evidence="9" key="1">
    <citation type="submission" date="2021-05" db="EMBL/GenBank/DDBJ databases">
        <authorList>
            <person name="Tanabe Y."/>
        </authorList>
    </citation>
    <scope>NUCLEOTIDE SEQUENCE</scope>
    <source>
        <strain evidence="9">BOTRYCO-1</strain>
    </source>
</reference>
<feature type="binding site" evidence="5">
    <location>
        <position position="277"/>
    </location>
    <ligand>
        <name>substrate</name>
    </ligand>
</feature>
<proteinExistence type="inferred from homology"/>